<proteinExistence type="predicted"/>
<dbReference type="SMART" id="SM00710">
    <property type="entry name" value="PbH1"/>
    <property type="match status" value="4"/>
</dbReference>
<evidence type="ECO:0000313" key="3">
    <source>
        <dbReference type="EMBL" id="OGB74032.1"/>
    </source>
</evidence>
<dbReference type="InterPro" id="IPR039448">
    <property type="entry name" value="Beta_helix"/>
</dbReference>
<evidence type="ECO:0000313" key="4">
    <source>
        <dbReference type="Proteomes" id="UP000176651"/>
    </source>
</evidence>
<dbReference type="InterPro" id="IPR006626">
    <property type="entry name" value="PbH1"/>
</dbReference>
<name>A0A1F4NT15_UNCK3</name>
<dbReference type="Pfam" id="PF13229">
    <property type="entry name" value="Beta_helix"/>
    <property type="match status" value="1"/>
</dbReference>
<dbReference type="EMBL" id="META01000006">
    <property type="protein sequence ID" value="OGB74032.1"/>
    <property type="molecule type" value="Genomic_DNA"/>
</dbReference>
<keyword evidence="1" id="KW-0812">Transmembrane</keyword>
<evidence type="ECO:0000259" key="2">
    <source>
        <dbReference type="Pfam" id="PF13229"/>
    </source>
</evidence>
<comment type="caution">
    <text evidence="3">The sequence shown here is derived from an EMBL/GenBank/DDBJ whole genome shotgun (WGS) entry which is preliminary data.</text>
</comment>
<feature type="transmembrane region" description="Helical" evidence="1">
    <location>
        <begin position="20"/>
        <end position="39"/>
    </location>
</feature>
<keyword evidence="1" id="KW-1133">Transmembrane helix</keyword>
<dbReference type="STRING" id="1798535.A2V68_01550"/>
<dbReference type="Proteomes" id="UP000176651">
    <property type="component" value="Unassembled WGS sequence"/>
</dbReference>
<dbReference type="AlphaFoldDB" id="A0A1F4NT15"/>
<keyword evidence="1" id="KW-0472">Membrane</keyword>
<organism evidence="3 4">
    <name type="scientific">candidate division Kazan bacterium RBG_13_50_9</name>
    <dbReference type="NCBI Taxonomy" id="1798535"/>
    <lineage>
        <taxon>Bacteria</taxon>
        <taxon>Bacteria division Kazan-3B-28</taxon>
    </lineage>
</organism>
<dbReference type="InterPro" id="IPR012334">
    <property type="entry name" value="Pectin_lyas_fold"/>
</dbReference>
<reference evidence="3 4" key="1">
    <citation type="journal article" date="2016" name="Nat. Commun.">
        <title>Thousands of microbial genomes shed light on interconnected biogeochemical processes in an aquifer system.</title>
        <authorList>
            <person name="Anantharaman K."/>
            <person name="Brown C.T."/>
            <person name="Hug L.A."/>
            <person name="Sharon I."/>
            <person name="Castelle C.J."/>
            <person name="Probst A.J."/>
            <person name="Thomas B.C."/>
            <person name="Singh A."/>
            <person name="Wilkins M.J."/>
            <person name="Karaoz U."/>
            <person name="Brodie E.L."/>
            <person name="Williams K.H."/>
            <person name="Hubbard S.S."/>
            <person name="Banfield J.F."/>
        </authorList>
    </citation>
    <scope>NUCLEOTIDE SEQUENCE [LARGE SCALE GENOMIC DNA]</scope>
</reference>
<dbReference type="SUPFAM" id="SSF51126">
    <property type="entry name" value="Pectin lyase-like"/>
    <property type="match status" value="1"/>
</dbReference>
<evidence type="ECO:0000256" key="1">
    <source>
        <dbReference type="SAM" id="Phobius"/>
    </source>
</evidence>
<feature type="domain" description="Right handed beta helix" evidence="2">
    <location>
        <begin position="128"/>
        <end position="327"/>
    </location>
</feature>
<dbReference type="InterPro" id="IPR011050">
    <property type="entry name" value="Pectin_lyase_fold/virulence"/>
</dbReference>
<sequence>MARKTIGCKEGKRTYNHTLAAGAAVILLIIIGAVSYANFGTSWPTFAAGKTYYVDAANGNDSNNDGMSLGAPFKTVKKALSVAIRGATVNIRGGAYRESNLYPKAGVTIQGYGTESTTLWDSSRSVFVVENVDTVTFRNFTIADTSAKGILVKNSGNIHIVGMTFQNVKEGAIHCENSWGMAILYNTITNSPPLVSNHGAIMLVWPRGGWRSIWDNIYDNTITGRSVGIAYMSDSEHSGGEGGEVTLSISNNKITVGRMGIQITGTPLNIKTVYVRKNIITYDPNTYTGYFDFDSAGVLLETGAGMTATIENNTITGDFYYGLKPWNDLSNLYKYLLVRGNTIGIAQTAPRPNYAIRCVRIGLGDTITKIHANKLYGDNGIVLSYEDVEKLSDPRKNLSILTNVIEVSSGQQAIQDDWGQGDKWDPPKNRIIYR</sequence>
<protein>
    <recommendedName>
        <fullName evidence="2">Right handed beta helix domain-containing protein</fullName>
    </recommendedName>
</protein>
<gene>
    <name evidence="3" type="ORF">A2V68_01550</name>
</gene>
<accession>A0A1F4NT15</accession>
<dbReference type="Gene3D" id="2.160.20.10">
    <property type="entry name" value="Single-stranded right-handed beta-helix, Pectin lyase-like"/>
    <property type="match status" value="1"/>
</dbReference>